<accession>H2EE31</accession>
<reference evidence="1" key="1">
    <citation type="submission" date="2011-10" db="EMBL/GenBank/DDBJ databases">
        <title>Provirophages and transpovirons: unique mobilome of giant viruses.</title>
        <authorList>
            <person name="Desnues C."/>
            <person name="LaScola B."/>
            <person name="Yutin N."/>
            <person name="Fournous G."/>
            <person name="Koonin E."/>
            <person name="Raoult D."/>
        </authorList>
    </citation>
    <scope>NUCLEOTIDE SEQUENCE</scope>
    <source>
        <strain evidence="1">Mv13-mv</strain>
    </source>
</reference>
<dbReference type="EMBL" id="JN885998">
    <property type="protein sequence ID" value="AEX62654.1"/>
    <property type="molecule type" value="Genomic_DNA"/>
</dbReference>
<proteinExistence type="predicted"/>
<gene>
    <name evidence="1" type="ORF">mv_L449</name>
</gene>
<protein>
    <submittedName>
        <fullName evidence="1">Putative mRNA enzyme</fullName>
    </submittedName>
</protein>
<name>H2EE31_9VIRU</name>
<organism evidence="1">
    <name type="scientific">Moumouvirus sp. 'Monve'</name>
    <dbReference type="NCBI Taxonomy" id="1128131"/>
    <lineage>
        <taxon>Viruses</taxon>
        <taxon>Varidnaviria</taxon>
        <taxon>Bamfordvirae</taxon>
        <taxon>Nucleocytoviricota</taxon>
        <taxon>Megaviricetes</taxon>
        <taxon>Imitervirales</taxon>
        <taxon>Mimiviridae</taxon>
        <taxon>Megamimivirinae</taxon>
        <taxon>Moumouvirus</taxon>
    </lineage>
</organism>
<evidence type="ECO:0000313" key="1">
    <source>
        <dbReference type="EMBL" id="AEX62654.1"/>
    </source>
</evidence>
<sequence>MEGIYFNVDERKFLIVDEVYKLAGQDQMLKPKCDRLEMLTQNFKKML</sequence>